<keyword evidence="1" id="KW-1133">Transmembrane helix</keyword>
<keyword evidence="1" id="KW-0812">Transmembrane</keyword>
<feature type="domain" description="Carboxylesterase type B" evidence="2">
    <location>
        <begin position="188"/>
        <end position="284"/>
    </location>
</feature>
<dbReference type="AlphaFoldDB" id="A0A1I7UNP8"/>
<evidence type="ECO:0000313" key="4">
    <source>
        <dbReference type="WBParaSite" id="Csp11.Scaffold630.g17808.t1"/>
    </source>
</evidence>
<dbReference type="WBParaSite" id="Csp11.Scaffold630.g17808.t1">
    <property type="protein sequence ID" value="Csp11.Scaffold630.g17808.t1"/>
    <property type="gene ID" value="Csp11.Scaffold630.g17808"/>
</dbReference>
<reference evidence="4" key="1">
    <citation type="submission" date="2016-11" db="UniProtKB">
        <authorList>
            <consortium name="WormBaseParasite"/>
        </authorList>
    </citation>
    <scope>IDENTIFICATION</scope>
</reference>
<feature type="transmembrane region" description="Helical" evidence="1">
    <location>
        <begin position="341"/>
        <end position="364"/>
    </location>
</feature>
<feature type="domain" description="Carboxylesterase type B" evidence="2">
    <location>
        <begin position="10"/>
        <end position="105"/>
    </location>
</feature>
<dbReference type="SUPFAM" id="SSF53474">
    <property type="entry name" value="alpha/beta-Hydrolases"/>
    <property type="match status" value="1"/>
</dbReference>
<organism evidence="3 4">
    <name type="scientific">Caenorhabditis tropicalis</name>
    <dbReference type="NCBI Taxonomy" id="1561998"/>
    <lineage>
        <taxon>Eukaryota</taxon>
        <taxon>Metazoa</taxon>
        <taxon>Ecdysozoa</taxon>
        <taxon>Nematoda</taxon>
        <taxon>Chromadorea</taxon>
        <taxon>Rhabditida</taxon>
        <taxon>Rhabditina</taxon>
        <taxon>Rhabditomorpha</taxon>
        <taxon>Rhabditoidea</taxon>
        <taxon>Rhabditidae</taxon>
        <taxon>Peloderinae</taxon>
        <taxon>Caenorhabditis</taxon>
    </lineage>
</organism>
<dbReference type="Proteomes" id="UP000095282">
    <property type="component" value="Unplaced"/>
</dbReference>
<sequence length="387" mass="45542">MFDDDFIFDTFVSKDVVLVIPGFRLGIFSHFVVEDQSIAPTNVAFYDILKALEFVKSEIYNFGGDKLKMTILGHSYGGTITAMLTFSTRLNYDLRIQRQIEDAGYPNYGRAVLREPLFQNVKVSEFMNSPKKIPILTGCTNLEFDHEPEYIPLASVFGFENEKECEEKYRNDLKTGRFDRGNHTDKTQAIVIPTKMRVDKNLENGIPAYLYEYTYPKHGKHGNDLYYLMGIHPFEEDENEIHLKQIYRNMIINFVKNGNPGDGFEISDIEKSKYYNVYWNETSGERPKMKEEFEKMINDYWLKEMMEYDRNITQMKQNKSIREMRYSPLNVDSYSPYQPSYIVSSFLLLLLVFFAGYFIGKCYIRNDRVLYLRLDGNNYENFKNQIL</sequence>
<keyword evidence="1" id="KW-0472">Membrane</keyword>
<evidence type="ECO:0000259" key="2">
    <source>
        <dbReference type="Pfam" id="PF00135"/>
    </source>
</evidence>
<dbReference type="Pfam" id="PF00135">
    <property type="entry name" value="COesterase"/>
    <property type="match status" value="2"/>
</dbReference>
<dbReference type="Gene3D" id="3.40.50.1820">
    <property type="entry name" value="alpha/beta hydrolase"/>
    <property type="match status" value="2"/>
</dbReference>
<keyword evidence="3" id="KW-1185">Reference proteome</keyword>
<evidence type="ECO:0000256" key="1">
    <source>
        <dbReference type="SAM" id="Phobius"/>
    </source>
</evidence>
<dbReference type="InterPro" id="IPR002018">
    <property type="entry name" value="CarbesteraseB"/>
</dbReference>
<dbReference type="eggNOG" id="KOG1516">
    <property type="taxonomic scope" value="Eukaryota"/>
</dbReference>
<accession>A0A1I7UNP8</accession>
<evidence type="ECO:0000313" key="3">
    <source>
        <dbReference type="Proteomes" id="UP000095282"/>
    </source>
</evidence>
<dbReference type="PANTHER" id="PTHR45580:SF6">
    <property type="entry name" value="CARBOXYLESTERASE TYPE B DOMAIN-CONTAINING PROTEIN"/>
    <property type="match status" value="1"/>
</dbReference>
<dbReference type="STRING" id="1561998.A0A1I7UNP8"/>
<dbReference type="InterPro" id="IPR029058">
    <property type="entry name" value="AB_hydrolase_fold"/>
</dbReference>
<protein>
    <submittedName>
        <fullName evidence="4">COesterase domain-containing protein</fullName>
    </submittedName>
</protein>
<dbReference type="PANTHER" id="PTHR45580">
    <property type="entry name" value="PROTEIN CBG05369"/>
    <property type="match status" value="1"/>
</dbReference>
<proteinExistence type="predicted"/>
<name>A0A1I7UNP8_9PELO</name>